<dbReference type="Proteomes" id="UP001497535">
    <property type="component" value="Unassembled WGS sequence"/>
</dbReference>
<name>A0ACB1AWA4_MELEN</name>
<reference evidence="1" key="1">
    <citation type="submission" date="2023-11" db="EMBL/GenBank/DDBJ databases">
        <authorList>
            <person name="Poullet M."/>
        </authorList>
    </citation>
    <scope>NUCLEOTIDE SEQUENCE</scope>
    <source>
        <strain evidence="1">E1834</strain>
    </source>
</reference>
<evidence type="ECO:0000313" key="2">
    <source>
        <dbReference type="Proteomes" id="UP001497535"/>
    </source>
</evidence>
<accession>A0ACB1AWA4</accession>
<evidence type="ECO:0000313" key="1">
    <source>
        <dbReference type="EMBL" id="CAK5109744.1"/>
    </source>
</evidence>
<organism evidence="1 2">
    <name type="scientific">Meloidogyne enterolobii</name>
    <name type="common">Root-knot nematode worm</name>
    <name type="synonym">Meloidogyne mayaguensis</name>
    <dbReference type="NCBI Taxonomy" id="390850"/>
    <lineage>
        <taxon>Eukaryota</taxon>
        <taxon>Metazoa</taxon>
        <taxon>Ecdysozoa</taxon>
        <taxon>Nematoda</taxon>
        <taxon>Chromadorea</taxon>
        <taxon>Rhabditida</taxon>
        <taxon>Tylenchina</taxon>
        <taxon>Tylenchomorpha</taxon>
        <taxon>Tylenchoidea</taxon>
        <taxon>Meloidogynidae</taxon>
        <taxon>Meloidogyninae</taxon>
        <taxon>Meloidogyne</taxon>
    </lineage>
</organism>
<comment type="caution">
    <text evidence="1">The sequence shown here is derived from an EMBL/GenBank/DDBJ whole genome shotgun (WGS) entry which is preliminary data.</text>
</comment>
<sequence>MTPHLLKSVQPKKTHYKSQHSKKILFTFFSSLFSSFITILSFFCFSSFCIEIAANVRAEITERWRSQLSATLLLPPPSPQLFVFENVELLFLFRCPSLTL</sequence>
<protein>
    <submittedName>
        <fullName evidence="1">Uncharacterized protein</fullName>
    </submittedName>
</protein>
<keyword evidence="2" id="KW-1185">Reference proteome</keyword>
<gene>
    <name evidence="1" type="ORF">MENTE1834_LOCUS44251</name>
</gene>
<proteinExistence type="predicted"/>
<dbReference type="EMBL" id="CAVMJV010000132">
    <property type="protein sequence ID" value="CAK5109744.1"/>
    <property type="molecule type" value="Genomic_DNA"/>
</dbReference>